<dbReference type="Proteomes" id="UP001596270">
    <property type="component" value="Unassembled WGS sequence"/>
</dbReference>
<evidence type="ECO:0000313" key="1">
    <source>
        <dbReference type="EMBL" id="MFC6284901.1"/>
    </source>
</evidence>
<reference evidence="2" key="1">
    <citation type="journal article" date="2019" name="Int. J. Syst. Evol. Microbiol.">
        <title>The Global Catalogue of Microorganisms (GCM) 10K type strain sequencing project: providing services to taxonomists for standard genome sequencing and annotation.</title>
        <authorList>
            <consortium name="The Broad Institute Genomics Platform"/>
            <consortium name="The Broad Institute Genome Sequencing Center for Infectious Disease"/>
            <person name="Wu L."/>
            <person name="Ma J."/>
        </authorList>
    </citation>
    <scope>NUCLEOTIDE SEQUENCE [LARGE SCALE GENOMIC DNA]</scope>
    <source>
        <strain evidence="2">CCUG 39402</strain>
    </source>
</reference>
<organism evidence="1 2">
    <name type="scientific">Polaromonas aquatica</name>
    <dbReference type="NCBI Taxonomy" id="332657"/>
    <lineage>
        <taxon>Bacteria</taxon>
        <taxon>Pseudomonadati</taxon>
        <taxon>Pseudomonadota</taxon>
        <taxon>Betaproteobacteria</taxon>
        <taxon>Burkholderiales</taxon>
        <taxon>Comamonadaceae</taxon>
        <taxon>Polaromonas</taxon>
    </lineage>
</organism>
<comment type="caution">
    <text evidence="1">The sequence shown here is derived from an EMBL/GenBank/DDBJ whole genome shotgun (WGS) entry which is preliminary data.</text>
</comment>
<accession>A0ABW1U855</accession>
<protein>
    <submittedName>
        <fullName evidence="1">Uncharacterized protein</fullName>
    </submittedName>
</protein>
<sequence>MIDVERDIVDYLQEKHQGVQGLDCLFGRDDEEPQSELNLACVLRRLTDKTVPFEGAFKLLADLEKSLAGLANLHTIGPASI</sequence>
<gene>
    <name evidence="1" type="ORF">ACFQND_27055</name>
</gene>
<name>A0ABW1U855_9BURK</name>
<evidence type="ECO:0000313" key="2">
    <source>
        <dbReference type="Proteomes" id="UP001596270"/>
    </source>
</evidence>
<dbReference type="RefSeq" id="WP_371439430.1">
    <property type="nucleotide sequence ID" value="NZ_JBHSRS010000084.1"/>
</dbReference>
<proteinExistence type="predicted"/>
<keyword evidence="2" id="KW-1185">Reference proteome</keyword>
<dbReference type="EMBL" id="JBHSRS010000084">
    <property type="protein sequence ID" value="MFC6284901.1"/>
    <property type="molecule type" value="Genomic_DNA"/>
</dbReference>